<dbReference type="PANTHER" id="PTHR31569">
    <property type="entry name" value="SWIM-TYPE DOMAIN-CONTAINING PROTEIN"/>
    <property type="match status" value="1"/>
</dbReference>
<gene>
    <name evidence="2" type="primary">RvY_12194-1</name>
    <name evidence="2" type="synonym">RvY_12194.1</name>
    <name evidence="2" type="ORF">RvY_12194</name>
</gene>
<dbReference type="Pfam" id="PF21056">
    <property type="entry name" value="ZSWIM1-3_RNaseH-like"/>
    <property type="match status" value="1"/>
</dbReference>
<feature type="domain" description="ZSWIM1/3 RNaseH-like" evidence="1">
    <location>
        <begin position="1"/>
        <end position="66"/>
    </location>
</feature>
<evidence type="ECO:0000313" key="3">
    <source>
        <dbReference type="Proteomes" id="UP000186922"/>
    </source>
</evidence>
<dbReference type="PANTHER" id="PTHR31569:SF4">
    <property type="entry name" value="SWIM-TYPE DOMAIN-CONTAINING PROTEIN"/>
    <property type="match status" value="1"/>
</dbReference>
<evidence type="ECO:0000259" key="1">
    <source>
        <dbReference type="Pfam" id="PF21056"/>
    </source>
</evidence>
<accession>A0A1D1VP31</accession>
<proteinExistence type="predicted"/>
<organism evidence="2 3">
    <name type="scientific">Ramazzottius varieornatus</name>
    <name type="common">Water bear</name>
    <name type="synonym">Tardigrade</name>
    <dbReference type="NCBI Taxonomy" id="947166"/>
    <lineage>
        <taxon>Eukaryota</taxon>
        <taxon>Metazoa</taxon>
        <taxon>Ecdysozoa</taxon>
        <taxon>Tardigrada</taxon>
        <taxon>Eutardigrada</taxon>
        <taxon>Parachela</taxon>
        <taxon>Hypsibioidea</taxon>
        <taxon>Ramazzottiidae</taxon>
        <taxon>Ramazzottius</taxon>
    </lineage>
</organism>
<dbReference type="InterPro" id="IPR052579">
    <property type="entry name" value="Zinc_finger_SWIM"/>
</dbReference>
<dbReference type="OrthoDB" id="10058032at2759"/>
<keyword evidence="3" id="KW-1185">Reference proteome</keyword>
<dbReference type="Proteomes" id="UP000186922">
    <property type="component" value="Unassembled WGS sequence"/>
</dbReference>
<sequence>MCEDKNGVGQAAFVGLLSSEKKENLAFFFESFKDAHPEHWERVEVAFTDKDFHEIALLKRELPQARPLLCVFHVVKWMKTKIVRLPNVKEDRLRIYQLFNKALHCYNEDNFEKNRQDLIDDSAMTEEFRGYLQDNWWI</sequence>
<comment type="caution">
    <text evidence="2">The sequence shown here is derived from an EMBL/GenBank/DDBJ whole genome shotgun (WGS) entry which is preliminary data.</text>
</comment>
<protein>
    <recommendedName>
        <fullName evidence="1">ZSWIM1/3 RNaseH-like domain-containing protein</fullName>
    </recommendedName>
</protein>
<dbReference type="EMBL" id="BDGG01000007">
    <property type="protein sequence ID" value="GAV01488.1"/>
    <property type="molecule type" value="Genomic_DNA"/>
</dbReference>
<evidence type="ECO:0000313" key="2">
    <source>
        <dbReference type="EMBL" id="GAV01488.1"/>
    </source>
</evidence>
<reference evidence="2 3" key="1">
    <citation type="journal article" date="2016" name="Nat. Commun.">
        <title>Extremotolerant tardigrade genome and improved radiotolerance of human cultured cells by tardigrade-unique protein.</title>
        <authorList>
            <person name="Hashimoto T."/>
            <person name="Horikawa D.D."/>
            <person name="Saito Y."/>
            <person name="Kuwahara H."/>
            <person name="Kozuka-Hata H."/>
            <person name="Shin-I T."/>
            <person name="Minakuchi Y."/>
            <person name="Ohishi K."/>
            <person name="Motoyama A."/>
            <person name="Aizu T."/>
            <person name="Enomoto A."/>
            <person name="Kondo K."/>
            <person name="Tanaka S."/>
            <person name="Hara Y."/>
            <person name="Koshikawa S."/>
            <person name="Sagara H."/>
            <person name="Miura T."/>
            <person name="Yokobori S."/>
            <person name="Miyagawa K."/>
            <person name="Suzuki Y."/>
            <person name="Kubo T."/>
            <person name="Oyama M."/>
            <person name="Kohara Y."/>
            <person name="Fujiyama A."/>
            <person name="Arakawa K."/>
            <person name="Katayama T."/>
            <person name="Toyoda A."/>
            <person name="Kunieda T."/>
        </authorList>
    </citation>
    <scope>NUCLEOTIDE SEQUENCE [LARGE SCALE GENOMIC DNA]</scope>
    <source>
        <strain evidence="2 3">YOKOZUNA-1</strain>
    </source>
</reference>
<dbReference type="AlphaFoldDB" id="A0A1D1VP31"/>
<dbReference type="STRING" id="947166.A0A1D1VP31"/>
<dbReference type="InterPro" id="IPR048324">
    <property type="entry name" value="ZSWIM1-3_RNaseH-like"/>
</dbReference>
<name>A0A1D1VP31_RAMVA</name>